<feature type="region of interest" description="Disordered" evidence="1">
    <location>
        <begin position="12"/>
        <end position="56"/>
    </location>
</feature>
<dbReference type="GeneID" id="25244871"/>
<dbReference type="PATRIC" id="fig|35746.4.peg.610"/>
<dbReference type="AlphaFoldDB" id="A0A0K1IR04"/>
<evidence type="ECO:0000313" key="3">
    <source>
        <dbReference type="Proteomes" id="UP000066124"/>
    </source>
</evidence>
<organism evidence="2 3">
    <name type="scientific">Haloferax gibbonsii</name>
    <dbReference type="NCBI Taxonomy" id="35746"/>
    <lineage>
        <taxon>Archaea</taxon>
        <taxon>Methanobacteriati</taxon>
        <taxon>Methanobacteriota</taxon>
        <taxon>Stenosarchaea group</taxon>
        <taxon>Halobacteria</taxon>
        <taxon>Halobacteriales</taxon>
        <taxon>Haloferacaceae</taxon>
        <taxon>Haloferax</taxon>
    </lineage>
</organism>
<sequence>MNISKYVRNAVPWSGTDESNDDAVITDGAGGGAVEANAAADRPSADGDDHDENSVGVFFPPNTLADVVRREWISRAEEMLGTSIPTRFVQDVQLGRNPLRIEDVTPMLAPEVERELLRLSYDADHALVPSSLGTGFPAYKFVDVGLVFEETVDVVVPSHKTADGLYKNPQNALLAGLGVAVMDAPAILIDHRAQAVGMDDVPPELAKFLAATTHTDVANRSYGYWSAAMTTVPIGGRAEMDLNPAVQRAANSLTPWLSAEQWAPWAIENGDIEPDATVPTLAEPDLMVVLPHGVTLGQHHNLRTIHADVANAHVVGFWPLDAAWIHTHVRRAGAAYVDAEVHDESSPLRQVWEAHTAKFGVSDPVDRWERFFADHIEPALPEQ</sequence>
<dbReference type="EMBL" id="CP011947">
    <property type="protein sequence ID" value="AKU06735.1"/>
    <property type="molecule type" value="Genomic_DNA"/>
</dbReference>
<reference evidence="3" key="1">
    <citation type="journal article" date="2015" name="J. Biotechnol.">
        <title>Complete genome sequence of Haloferax gibbonsii strain ARA6, a potential producer of polyhydroxyalkanoates and halocins isolated from Araruama, Rio de Janeiro, Brasil.</title>
        <authorList>
            <person name="Pinto L.H."/>
            <person name="D'Alincourt Carvalho-Assef A.P."/>
            <person name="Vieira R.P."/>
            <person name="Clementino M.M."/>
            <person name="Albano R.M."/>
        </authorList>
    </citation>
    <scope>NUCLEOTIDE SEQUENCE [LARGE SCALE GENOMIC DNA]</scope>
    <source>
        <strain evidence="3">ARA6</strain>
    </source>
</reference>
<name>A0A0K1IR04_HALGI</name>
<gene>
    <name evidence="2" type="ORF">ABY42_02880</name>
</gene>
<evidence type="ECO:0000313" key="2">
    <source>
        <dbReference type="EMBL" id="AKU06735.1"/>
    </source>
</evidence>
<accession>A0A0K1IR04</accession>
<protein>
    <submittedName>
        <fullName evidence="2">Uncharacterized protein</fullName>
    </submittedName>
</protein>
<evidence type="ECO:0000256" key="1">
    <source>
        <dbReference type="SAM" id="MobiDB-lite"/>
    </source>
</evidence>
<dbReference type="KEGG" id="hgi:ABY42_02880"/>
<proteinExistence type="predicted"/>
<dbReference type="RefSeq" id="WP_050458673.1">
    <property type="nucleotide sequence ID" value="NZ_CP011947.1"/>
</dbReference>
<dbReference type="Proteomes" id="UP000066124">
    <property type="component" value="Chromosome"/>
</dbReference>